<dbReference type="EMBL" id="PZJJ01000009">
    <property type="protein sequence ID" value="PTL39149.1"/>
    <property type="molecule type" value="Genomic_DNA"/>
</dbReference>
<dbReference type="InterPro" id="IPR050921">
    <property type="entry name" value="T4SS_GSP_E_ATPase"/>
</dbReference>
<comment type="caution">
    <text evidence="4">The sequence shown here is derived from an EMBL/GenBank/DDBJ whole genome shotgun (WGS) entry which is preliminary data.</text>
</comment>
<dbReference type="Gene3D" id="3.30.450.380">
    <property type="match status" value="1"/>
</dbReference>
<evidence type="ECO:0000256" key="1">
    <source>
        <dbReference type="ARBA" id="ARBA00006611"/>
    </source>
</evidence>
<dbReference type="GO" id="GO:0016887">
    <property type="term" value="F:ATP hydrolysis activity"/>
    <property type="evidence" value="ECO:0007669"/>
    <property type="project" value="InterPro"/>
</dbReference>
<dbReference type="RefSeq" id="WP_107584536.1">
    <property type="nucleotide sequence ID" value="NZ_PZJJ01000009.1"/>
</dbReference>
<evidence type="ECO:0000259" key="3">
    <source>
        <dbReference type="Pfam" id="PF00437"/>
    </source>
</evidence>
<protein>
    <submittedName>
        <fullName evidence="4">Type II secretion system protein E</fullName>
    </submittedName>
</protein>
<dbReference type="InterPro" id="IPR027417">
    <property type="entry name" value="P-loop_NTPase"/>
</dbReference>
<proteinExistence type="inferred from homology"/>
<name>A0A2T4U6X2_9BACI</name>
<gene>
    <name evidence="4" type="ORF">C6Y45_07070</name>
</gene>
<dbReference type="InterPro" id="IPR001482">
    <property type="entry name" value="T2SS/T4SS_dom"/>
</dbReference>
<dbReference type="SUPFAM" id="SSF52540">
    <property type="entry name" value="P-loop containing nucleoside triphosphate hydrolases"/>
    <property type="match status" value="1"/>
</dbReference>
<accession>A0A2T4U6X2</accession>
<organism evidence="4 5">
    <name type="scientific">Alkalicoccus saliphilus</name>
    <dbReference type="NCBI Taxonomy" id="200989"/>
    <lineage>
        <taxon>Bacteria</taxon>
        <taxon>Bacillati</taxon>
        <taxon>Bacillota</taxon>
        <taxon>Bacilli</taxon>
        <taxon>Bacillales</taxon>
        <taxon>Bacillaceae</taxon>
        <taxon>Alkalicoccus</taxon>
    </lineage>
</organism>
<feature type="region of interest" description="Disordered" evidence="2">
    <location>
        <begin position="12"/>
        <end position="54"/>
    </location>
</feature>
<dbReference type="Gene3D" id="3.40.50.300">
    <property type="entry name" value="P-loop containing nucleotide triphosphate hydrolases"/>
    <property type="match status" value="1"/>
</dbReference>
<feature type="domain" description="Bacterial type II secretion system protein E" evidence="3">
    <location>
        <begin position="121"/>
        <end position="401"/>
    </location>
</feature>
<evidence type="ECO:0000256" key="2">
    <source>
        <dbReference type="SAM" id="MobiDB-lite"/>
    </source>
</evidence>
<dbReference type="Pfam" id="PF00437">
    <property type="entry name" value="T2SSE"/>
    <property type="match status" value="1"/>
</dbReference>
<reference evidence="4 5" key="1">
    <citation type="submission" date="2018-03" db="EMBL/GenBank/DDBJ databases">
        <title>Alkalicoccus saliphilus sp. nov., isolated from a mineral pool.</title>
        <authorList>
            <person name="Zhao B."/>
        </authorList>
    </citation>
    <scope>NUCLEOTIDE SEQUENCE [LARGE SCALE GENOMIC DNA]</scope>
    <source>
        <strain evidence="4 5">6AG</strain>
    </source>
</reference>
<dbReference type="Proteomes" id="UP000240509">
    <property type="component" value="Unassembled WGS sequence"/>
</dbReference>
<dbReference type="PANTHER" id="PTHR30486:SF15">
    <property type="entry name" value="TYPE II_IV SECRETION SYSTEM ATPASE"/>
    <property type="match status" value="1"/>
</dbReference>
<evidence type="ECO:0000313" key="4">
    <source>
        <dbReference type="EMBL" id="PTL39149.1"/>
    </source>
</evidence>
<keyword evidence="5" id="KW-1185">Reference proteome</keyword>
<dbReference type="CDD" id="cd01130">
    <property type="entry name" value="VirB11-like_ATPase"/>
    <property type="match status" value="1"/>
</dbReference>
<dbReference type="PANTHER" id="PTHR30486">
    <property type="entry name" value="TWITCHING MOTILITY PROTEIN PILT"/>
    <property type="match status" value="1"/>
</dbReference>
<dbReference type="OrthoDB" id="9810761at2"/>
<dbReference type="AlphaFoldDB" id="A0A2T4U6X2"/>
<sequence>MSLFAKYAVKDSAPPAKEKKVNTAVKPEENKEVPKAAVKPKREAPVPPKDSMPMTDEFWKMESKIHEDIVEELKKKTIATPEQEKEIIEKLAGDKVEAAGDRLTYEQKQHLLQAVKYELLGYGPITSLLDNPDISEVMVNSAKDIYYEFKGKLVKSSLSFRDDAHVKSIIDRIVAPIGRRIDESSPMVDARLPNGSRVNAIIPPLALKGPSITIRKFSETPFTAGDLVGFGTWTEDMADFVEAGVDSALNIFISGGTGSGKTSTLNVLSSFIPEGDRIVTIEDAAELKLSQDHVISLESRPANIEGEGQITIRDLVKNSLRMRPDRIVVGEIRGAEALDMLQAMNTGHDGSLSTGHANSPRDMLSRIETMVMMAGFDLPVRAIREQISSAIDIIIQQSRLRDGSRKITHITEVLGMEGDTIVLQDLFVYKETGVDEQGNLIGRFTPTGIRPKVSDRLESNGFELPGRWFDEEPVDE</sequence>
<feature type="compositionally biased region" description="Basic and acidic residues" evidence="2">
    <location>
        <begin position="16"/>
        <end position="44"/>
    </location>
</feature>
<comment type="similarity">
    <text evidence="1">Belongs to the GSP E family.</text>
</comment>
<evidence type="ECO:0000313" key="5">
    <source>
        <dbReference type="Proteomes" id="UP000240509"/>
    </source>
</evidence>